<dbReference type="Pfam" id="PF07195">
    <property type="entry name" value="FliD_C"/>
    <property type="match status" value="1"/>
</dbReference>
<keyword evidence="3" id="KW-0175">Coiled coil</keyword>
<dbReference type="GO" id="GO:0009424">
    <property type="term" value="C:bacterial-type flagellum hook"/>
    <property type="evidence" value="ECO:0007669"/>
    <property type="project" value="UniProtKB-UniRule"/>
</dbReference>
<proteinExistence type="inferred from homology"/>
<comment type="function">
    <text evidence="5">Required for morphogenesis and for the elongation of the flagellar filament by facilitating polymerization of the flagellin monomers at the tip of growing filament. Forms a capping structure, which prevents flagellin subunits (transported through the central channel of the flagellum) from leaking out without polymerization at the distal end.</text>
</comment>
<protein>
    <recommendedName>
        <fullName evidence="5">Flagellar hook-associated protein 2</fullName>
        <shortName evidence="5">HAP2</shortName>
    </recommendedName>
    <alternativeName>
        <fullName evidence="5">Flagellar cap protein</fullName>
    </alternativeName>
</protein>
<gene>
    <name evidence="8" type="ORF">SAMN04487928_14115</name>
</gene>
<evidence type="ECO:0000313" key="9">
    <source>
        <dbReference type="Proteomes" id="UP000182624"/>
    </source>
</evidence>
<keyword evidence="8" id="KW-0966">Cell projection</keyword>
<evidence type="ECO:0000259" key="7">
    <source>
        <dbReference type="Pfam" id="PF07195"/>
    </source>
</evidence>
<reference evidence="9" key="1">
    <citation type="submission" date="2016-10" db="EMBL/GenBank/DDBJ databases">
        <authorList>
            <person name="Varghese N."/>
            <person name="Submissions S."/>
        </authorList>
    </citation>
    <scope>NUCLEOTIDE SEQUENCE [LARGE SCALE GENOMIC DNA]</scope>
    <source>
        <strain evidence="9">P18</strain>
    </source>
</reference>
<evidence type="ECO:0000313" key="8">
    <source>
        <dbReference type="EMBL" id="SFQ39769.1"/>
    </source>
</evidence>
<dbReference type="InterPro" id="IPR003481">
    <property type="entry name" value="FliD_N"/>
</dbReference>
<evidence type="ECO:0000259" key="6">
    <source>
        <dbReference type="Pfam" id="PF02465"/>
    </source>
</evidence>
<dbReference type="Pfam" id="PF02465">
    <property type="entry name" value="FliD_N"/>
    <property type="match status" value="1"/>
</dbReference>
<dbReference type="RefSeq" id="WP_074891728.1">
    <property type="nucleotide sequence ID" value="NZ_FOXO01000041.1"/>
</dbReference>
<name>A0A1I5Y6G0_9FIRM</name>
<dbReference type="GO" id="GO:0007155">
    <property type="term" value="P:cell adhesion"/>
    <property type="evidence" value="ECO:0007669"/>
    <property type="project" value="InterPro"/>
</dbReference>
<dbReference type="PANTHER" id="PTHR30288">
    <property type="entry name" value="FLAGELLAR CAP/ASSEMBLY PROTEIN FLID"/>
    <property type="match status" value="1"/>
</dbReference>
<dbReference type="GO" id="GO:0009421">
    <property type="term" value="C:bacterial-type flagellum filament cap"/>
    <property type="evidence" value="ECO:0007669"/>
    <property type="project" value="InterPro"/>
</dbReference>
<feature type="domain" description="Flagellar hook-associated protein 2 C-terminal" evidence="7">
    <location>
        <begin position="232"/>
        <end position="498"/>
    </location>
</feature>
<dbReference type="InterPro" id="IPR010809">
    <property type="entry name" value="FliD_C"/>
</dbReference>
<accession>A0A1I5Y6G0</accession>
<evidence type="ECO:0000256" key="3">
    <source>
        <dbReference type="ARBA" id="ARBA00023054"/>
    </source>
</evidence>
<organism evidence="8 9">
    <name type="scientific">Butyrivibrio proteoclasticus</name>
    <dbReference type="NCBI Taxonomy" id="43305"/>
    <lineage>
        <taxon>Bacteria</taxon>
        <taxon>Bacillati</taxon>
        <taxon>Bacillota</taxon>
        <taxon>Clostridia</taxon>
        <taxon>Lachnospirales</taxon>
        <taxon>Lachnospiraceae</taxon>
        <taxon>Butyrivibrio</taxon>
    </lineage>
</organism>
<dbReference type="OrthoDB" id="9776025at2"/>
<sequence length="512" mass="55743">MPIRITGMNSGLDTESIITALTQSKQTKLDNFKGDQKKLTWKQDKWKALNKKVTTFYNGALSNMRFSAAYTKKTTTASNSNAVTVVTGESAMDSTQTLNITKLAKAGYLTGQEVKVGSSYAKKDATASELGLAAGDKIKFSIGGNSSDVLSVTVEADDSIESITNKLKDATSSLTGTKLNFNYDENNGRFFVSSKTTGEAASFDLLSDTESSNAMTKLGLTKKADGSNYIAGTSAEIVLNGETFKSNTNTFDINGLTITANEVASGITLTTKQDTSGIYDNIKKMLKEYNDLMKEFATLYNADKATKYKMLTDDQKDAMSDKEVEEWENKIKDGLLSKDETIGNIRTAMREMMNSSFDIKLKDGTTKSLSLANFGISTGSYFSTEENERDMLHIDGDEDDSASAGNTDILRAMISSDPDAVQDFFSELSKGLYSKLSDLMKGTEYRSSFTIYEDKLMASQYSAYNTKISNAQKALEAAQDKLYKKFSKMETALSKINSSSGSLSSYFGGGSN</sequence>
<keyword evidence="8" id="KW-0282">Flagellum</keyword>
<feature type="domain" description="Flagellar hook-associated protein 2 N-terminal" evidence="6">
    <location>
        <begin position="10"/>
        <end position="106"/>
    </location>
</feature>
<dbReference type="InterPro" id="IPR040026">
    <property type="entry name" value="FliD"/>
</dbReference>
<keyword evidence="8" id="KW-0969">Cilium</keyword>
<dbReference type="GO" id="GO:0005576">
    <property type="term" value="C:extracellular region"/>
    <property type="evidence" value="ECO:0007669"/>
    <property type="project" value="UniProtKB-SubCell"/>
</dbReference>
<evidence type="ECO:0000256" key="5">
    <source>
        <dbReference type="RuleBase" id="RU362066"/>
    </source>
</evidence>
<dbReference type="GO" id="GO:0071973">
    <property type="term" value="P:bacterial-type flagellum-dependent cell motility"/>
    <property type="evidence" value="ECO:0007669"/>
    <property type="project" value="TreeGrafter"/>
</dbReference>
<comment type="similarity">
    <text evidence="1 5">Belongs to the FliD family.</text>
</comment>
<keyword evidence="9" id="KW-1185">Reference proteome</keyword>
<dbReference type="Proteomes" id="UP000182624">
    <property type="component" value="Unassembled WGS sequence"/>
</dbReference>
<evidence type="ECO:0000256" key="4">
    <source>
        <dbReference type="ARBA" id="ARBA00023143"/>
    </source>
</evidence>
<dbReference type="PANTHER" id="PTHR30288:SF0">
    <property type="entry name" value="FLAGELLAR HOOK-ASSOCIATED PROTEIN 2"/>
    <property type="match status" value="1"/>
</dbReference>
<dbReference type="EMBL" id="FOXO01000041">
    <property type="protein sequence ID" value="SFQ39769.1"/>
    <property type="molecule type" value="Genomic_DNA"/>
</dbReference>
<keyword evidence="4 5" id="KW-0975">Bacterial flagellum</keyword>
<dbReference type="AlphaFoldDB" id="A0A1I5Y6G0"/>
<comment type="subunit">
    <text evidence="2 5">Homopentamer.</text>
</comment>
<keyword evidence="5" id="KW-0964">Secreted</keyword>
<evidence type="ECO:0000256" key="1">
    <source>
        <dbReference type="ARBA" id="ARBA00009764"/>
    </source>
</evidence>
<comment type="subcellular location">
    <subcellularLocation>
        <location evidence="5">Secreted</location>
    </subcellularLocation>
    <subcellularLocation>
        <location evidence="5">Bacterial flagellum</location>
    </subcellularLocation>
</comment>
<evidence type="ECO:0000256" key="2">
    <source>
        <dbReference type="ARBA" id="ARBA00011255"/>
    </source>
</evidence>